<sequence>MPHLILELSNNIKSQHLNQLFDQLHQMLAEKLPTQLSNCRSRCIVHPLFYIGDQSAVNAFVHLTLKMLPGRDDMKKKSIGKELFDLLDNFFRTGQNELNIMLSVEVLDLDNHYFKG</sequence>
<accession>A0A377GGP4</accession>
<evidence type="ECO:0000313" key="4">
    <source>
        <dbReference type="Proteomes" id="UP000254374"/>
    </source>
</evidence>
<dbReference type="OrthoDB" id="9814215at2"/>
<evidence type="ECO:0000313" key="3">
    <source>
        <dbReference type="Proteomes" id="UP000186808"/>
    </source>
</evidence>
<organism evidence="2 4">
    <name type="scientific">Fluoribacter gormanii</name>
    <dbReference type="NCBI Taxonomy" id="464"/>
    <lineage>
        <taxon>Bacteria</taxon>
        <taxon>Pseudomonadati</taxon>
        <taxon>Pseudomonadota</taxon>
        <taxon>Gammaproteobacteria</taxon>
        <taxon>Legionellales</taxon>
        <taxon>Legionellaceae</taxon>
        <taxon>Fluoribacter</taxon>
    </lineage>
</organism>
<dbReference type="Proteomes" id="UP000186808">
    <property type="component" value="Unassembled WGS sequence"/>
</dbReference>
<dbReference type="GO" id="GO:0008704">
    <property type="term" value="F:5-carboxymethyl-2-hydroxymuconate delta-isomerase activity"/>
    <property type="evidence" value="ECO:0007669"/>
    <property type="project" value="UniProtKB-EC"/>
</dbReference>
<dbReference type="STRING" id="464.Lgor_2048"/>
<dbReference type="CDD" id="cd00580">
    <property type="entry name" value="CHMI"/>
    <property type="match status" value="1"/>
</dbReference>
<name>A0A377GGP4_9GAMM</name>
<dbReference type="RefSeq" id="WP_076547504.1">
    <property type="nucleotide sequence ID" value="NZ_CAAAIV010000031.1"/>
</dbReference>
<dbReference type="EMBL" id="FTNL01000009">
    <property type="protein sequence ID" value="SIR28190.1"/>
    <property type="molecule type" value="Genomic_DNA"/>
</dbReference>
<dbReference type="Proteomes" id="UP000254374">
    <property type="component" value="Unassembled WGS sequence"/>
</dbReference>
<evidence type="ECO:0000313" key="1">
    <source>
        <dbReference type="EMBL" id="SIR28190.1"/>
    </source>
</evidence>
<keyword evidence="2" id="KW-0413">Isomerase</keyword>
<dbReference type="PANTHER" id="PTHR37950">
    <property type="entry name" value="4-HYDROXYPHENYLACETATE CATABOLISM PROTEIN"/>
    <property type="match status" value="1"/>
</dbReference>
<dbReference type="EC" id="5.3.3.10" evidence="2"/>
<dbReference type="PANTHER" id="PTHR37950:SF1">
    <property type="entry name" value="4-HYDROXYPHENYLACETATE CATABOLISM PROTEIN"/>
    <property type="match status" value="1"/>
</dbReference>
<reference evidence="2 4" key="2">
    <citation type="submission" date="2018-06" db="EMBL/GenBank/DDBJ databases">
        <authorList>
            <consortium name="Pathogen Informatics"/>
            <person name="Doyle S."/>
        </authorList>
    </citation>
    <scope>NUCLEOTIDE SEQUENCE [LARGE SCALE GENOMIC DNA]</scope>
    <source>
        <strain evidence="2 4">NCTC11401</strain>
    </source>
</reference>
<dbReference type="InterPro" id="IPR014347">
    <property type="entry name" value="Tautomerase/MIF_sf"/>
</dbReference>
<proteinExistence type="predicted"/>
<dbReference type="Gene3D" id="3.30.429.10">
    <property type="entry name" value="Macrophage Migration Inhibitory Factor"/>
    <property type="match status" value="1"/>
</dbReference>
<keyword evidence="3" id="KW-1185">Reference proteome</keyword>
<dbReference type="SUPFAM" id="SSF55331">
    <property type="entry name" value="Tautomerase/MIF"/>
    <property type="match status" value="1"/>
</dbReference>
<protein>
    <submittedName>
        <fullName evidence="1 2">5-carboxymethyl-2-hydroxymuconate Delta-isomerase</fullName>
        <ecNumber evidence="2">5.3.3.10</ecNumber>
    </submittedName>
</protein>
<dbReference type="InterPro" id="IPR004220">
    <property type="entry name" value="5-COMe_2-OHmuconate_Isoase"/>
</dbReference>
<dbReference type="Pfam" id="PF02962">
    <property type="entry name" value="CHMI"/>
    <property type="match status" value="1"/>
</dbReference>
<evidence type="ECO:0000313" key="2">
    <source>
        <dbReference type="EMBL" id="STO23999.1"/>
    </source>
</evidence>
<gene>
    <name evidence="2" type="primary">hpcD</name>
    <name evidence="2" type="ORF">NCTC11401_00805</name>
    <name evidence="1" type="ORF">SAMN05421777_10979</name>
</gene>
<reference evidence="1 3" key="1">
    <citation type="submission" date="2017-01" db="EMBL/GenBank/DDBJ databases">
        <authorList>
            <person name="Varghese N."/>
            <person name="Submissions S."/>
        </authorList>
    </citation>
    <scope>NUCLEOTIDE SEQUENCE [LARGE SCALE GENOMIC DNA]</scope>
    <source>
        <strain evidence="1 3">ATCC 33342</strain>
    </source>
</reference>
<dbReference type="AlphaFoldDB" id="A0A377GGP4"/>
<dbReference type="EMBL" id="UGGV01000001">
    <property type="protein sequence ID" value="STO23999.1"/>
    <property type="molecule type" value="Genomic_DNA"/>
</dbReference>